<dbReference type="PANTHER" id="PTHR46169">
    <property type="entry name" value="DNA REPLICATION-RELATED ELEMENT FACTOR, ISOFORM A"/>
    <property type="match status" value="1"/>
</dbReference>
<feature type="domain" description="BED-type" evidence="8">
    <location>
        <begin position="10"/>
        <end position="61"/>
    </location>
</feature>
<evidence type="ECO:0000256" key="6">
    <source>
        <dbReference type="ARBA" id="ARBA00023242"/>
    </source>
</evidence>
<dbReference type="SUPFAM" id="SSF53098">
    <property type="entry name" value="Ribonuclease H-like"/>
    <property type="match status" value="1"/>
</dbReference>
<evidence type="ECO:0000256" key="5">
    <source>
        <dbReference type="ARBA" id="ARBA00023125"/>
    </source>
</evidence>
<proteinExistence type="predicted"/>
<evidence type="ECO:0000256" key="2">
    <source>
        <dbReference type="ARBA" id="ARBA00022723"/>
    </source>
</evidence>
<dbReference type="GO" id="GO:0003677">
    <property type="term" value="F:DNA binding"/>
    <property type="evidence" value="ECO:0007669"/>
    <property type="project" value="UniProtKB-KW"/>
</dbReference>
<comment type="subcellular location">
    <subcellularLocation>
        <location evidence="1">Nucleus</location>
    </subcellularLocation>
</comment>
<dbReference type="SMART" id="SM00614">
    <property type="entry name" value="ZnF_BED"/>
    <property type="match status" value="1"/>
</dbReference>
<evidence type="ECO:0000256" key="4">
    <source>
        <dbReference type="ARBA" id="ARBA00022833"/>
    </source>
</evidence>
<dbReference type="AlphaFoldDB" id="A0A3Q3GHY6"/>
<keyword evidence="5" id="KW-0238">DNA-binding</keyword>
<keyword evidence="4" id="KW-0862">Zinc</keyword>
<keyword evidence="3 7" id="KW-0863">Zinc-finger</keyword>
<evidence type="ECO:0000256" key="7">
    <source>
        <dbReference type="PROSITE-ProRule" id="PRU00027"/>
    </source>
</evidence>
<accession>A0A3Q3GHY6</accession>
<dbReference type="SUPFAM" id="SSF57667">
    <property type="entry name" value="beta-beta-alpha zinc fingers"/>
    <property type="match status" value="1"/>
</dbReference>
<dbReference type="PANTHER" id="PTHR46169:SF15">
    <property type="entry name" value="INNER CENTROMERE PROTEIN A-LIKE ISOFORM X1-RELATED"/>
    <property type="match status" value="1"/>
</dbReference>
<organism evidence="9 10">
    <name type="scientific">Labrus bergylta</name>
    <name type="common">ballan wrasse</name>
    <dbReference type="NCBI Taxonomy" id="56723"/>
    <lineage>
        <taxon>Eukaryota</taxon>
        <taxon>Metazoa</taxon>
        <taxon>Chordata</taxon>
        <taxon>Craniata</taxon>
        <taxon>Vertebrata</taxon>
        <taxon>Euteleostomi</taxon>
        <taxon>Actinopterygii</taxon>
        <taxon>Neopterygii</taxon>
        <taxon>Teleostei</taxon>
        <taxon>Neoteleostei</taxon>
        <taxon>Acanthomorphata</taxon>
        <taxon>Eupercaria</taxon>
        <taxon>Labriformes</taxon>
        <taxon>Labridae</taxon>
        <taxon>Labrus</taxon>
    </lineage>
</organism>
<reference evidence="9" key="1">
    <citation type="submission" date="2025-08" db="UniProtKB">
        <authorList>
            <consortium name="Ensembl"/>
        </authorList>
    </citation>
    <scope>IDENTIFICATION</scope>
</reference>
<name>A0A3Q3GHY6_9LABR</name>
<dbReference type="GO" id="GO:0008270">
    <property type="term" value="F:zinc ion binding"/>
    <property type="evidence" value="ECO:0007669"/>
    <property type="project" value="UniProtKB-KW"/>
</dbReference>
<keyword evidence="2" id="KW-0479">Metal-binding</keyword>
<dbReference type="Proteomes" id="UP000261660">
    <property type="component" value="Unplaced"/>
</dbReference>
<dbReference type="STRING" id="56723.ENSLBEP00000030368"/>
<dbReference type="Pfam" id="PF05699">
    <property type="entry name" value="Dimer_Tnp_hAT"/>
    <property type="match status" value="1"/>
</dbReference>
<dbReference type="GO" id="GO:0046983">
    <property type="term" value="F:protein dimerization activity"/>
    <property type="evidence" value="ECO:0007669"/>
    <property type="project" value="InterPro"/>
</dbReference>
<evidence type="ECO:0000313" key="9">
    <source>
        <dbReference type="Ensembl" id="ENSLBEP00000030368.1"/>
    </source>
</evidence>
<reference evidence="9" key="2">
    <citation type="submission" date="2025-09" db="UniProtKB">
        <authorList>
            <consortium name="Ensembl"/>
        </authorList>
    </citation>
    <scope>IDENTIFICATION</scope>
</reference>
<dbReference type="InterPro" id="IPR008906">
    <property type="entry name" value="HATC_C_dom"/>
</dbReference>
<evidence type="ECO:0000256" key="1">
    <source>
        <dbReference type="ARBA" id="ARBA00004123"/>
    </source>
</evidence>
<dbReference type="Ensembl" id="ENSLBET00000031776.1">
    <property type="protein sequence ID" value="ENSLBEP00000030368.1"/>
    <property type="gene ID" value="ENSLBEG00000022797.1"/>
</dbReference>
<dbReference type="InParanoid" id="A0A3Q3GHY6"/>
<dbReference type="Pfam" id="PF02892">
    <property type="entry name" value="zf-BED"/>
    <property type="match status" value="1"/>
</dbReference>
<protein>
    <recommendedName>
        <fullName evidence="8">BED-type domain-containing protein</fullName>
    </recommendedName>
</protein>
<dbReference type="InterPro" id="IPR012337">
    <property type="entry name" value="RNaseH-like_sf"/>
</dbReference>
<evidence type="ECO:0000313" key="10">
    <source>
        <dbReference type="Proteomes" id="UP000261660"/>
    </source>
</evidence>
<sequence>MAEAERTKRPISSKVWEHFTLQKTKKCVSCKLCKSNMSWHGSTTVMIQHLKRKHVGVIDEEEGSSTSGQVTTKSHVFSLVARPLLVIQLDKHETFIEITLALASTMISFVLLEVYHCIEVYLGVTCHYITDDRDMQSICLTTMPLQDRHTAFNIAEWLEEVVTRFEIPPMRCTGHTLQRVINSALKHPGIEKAVGAMATPEHSLVQDVSTRWNNTFYMILQLIEQRWPVTAILSDSSVTQRGKRYLDLKLDQWILLEELLTAFKPFECAIVFMSGEKYVTISTIPPLVKGLLKSTQRAALESAPETAFSDTAANTVILATALDPRFRKLKFLSPVEILHVQTKVQTMALGEREEMDVQLRVTSTDTAAESTPPATLLDSLFGSDGEEGDGASEAEDVHIHTQVSEEALRYFGEKKLAKEKKPIAVVEGNKDRYPMLSRLAKSYLCIRGSSTPSERLFSAAGNISSKRRNKPHLEQLLYLYLRARPHLTVLYS</sequence>
<evidence type="ECO:0000256" key="3">
    <source>
        <dbReference type="ARBA" id="ARBA00022771"/>
    </source>
</evidence>
<keyword evidence="10" id="KW-1185">Reference proteome</keyword>
<dbReference type="GO" id="GO:0006357">
    <property type="term" value="P:regulation of transcription by RNA polymerase II"/>
    <property type="evidence" value="ECO:0007669"/>
    <property type="project" value="TreeGrafter"/>
</dbReference>
<dbReference type="GO" id="GO:0005634">
    <property type="term" value="C:nucleus"/>
    <property type="evidence" value="ECO:0007669"/>
    <property type="project" value="UniProtKB-SubCell"/>
</dbReference>
<dbReference type="InterPro" id="IPR036236">
    <property type="entry name" value="Znf_C2H2_sf"/>
</dbReference>
<dbReference type="GeneTree" id="ENSGT00940000158431"/>
<evidence type="ECO:0000259" key="8">
    <source>
        <dbReference type="PROSITE" id="PS50808"/>
    </source>
</evidence>
<dbReference type="PROSITE" id="PS50808">
    <property type="entry name" value="ZF_BED"/>
    <property type="match status" value="1"/>
</dbReference>
<dbReference type="InterPro" id="IPR003656">
    <property type="entry name" value="Znf_BED"/>
</dbReference>
<dbReference type="InterPro" id="IPR052717">
    <property type="entry name" value="Vacuolar_transposase_reg"/>
</dbReference>
<keyword evidence="6" id="KW-0539">Nucleus</keyword>